<dbReference type="Proteomes" id="UP000318833">
    <property type="component" value="Unassembled WGS sequence"/>
</dbReference>
<organism evidence="1 2">
    <name type="scientific">Aquimarina algiphila</name>
    <dbReference type="NCBI Taxonomy" id="2047982"/>
    <lineage>
        <taxon>Bacteria</taxon>
        <taxon>Pseudomonadati</taxon>
        <taxon>Bacteroidota</taxon>
        <taxon>Flavobacteriia</taxon>
        <taxon>Flavobacteriales</taxon>
        <taxon>Flavobacteriaceae</taxon>
        <taxon>Aquimarina</taxon>
    </lineage>
</organism>
<dbReference type="AlphaFoldDB" id="A0A554VRA8"/>
<keyword evidence="2" id="KW-1185">Reference proteome</keyword>
<accession>A0A554VRA8</accession>
<dbReference type="RefSeq" id="WP_143915136.1">
    <property type="nucleotide sequence ID" value="NZ_CANMIK010000032.1"/>
</dbReference>
<dbReference type="PROSITE" id="PS51257">
    <property type="entry name" value="PROKAR_LIPOPROTEIN"/>
    <property type="match status" value="1"/>
</dbReference>
<dbReference type="OrthoDB" id="733813at2"/>
<dbReference type="EMBL" id="VLNR01000002">
    <property type="protein sequence ID" value="TSE11200.1"/>
    <property type="molecule type" value="Genomic_DNA"/>
</dbReference>
<protein>
    <recommendedName>
        <fullName evidence="3">Erythromycin esterase family protein</fullName>
    </recommendedName>
</protein>
<name>A0A554VRA8_9FLAO</name>
<evidence type="ECO:0008006" key="3">
    <source>
        <dbReference type="Google" id="ProtNLM"/>
    </source>
</evidence>
<evidence type="ECO:0000313" key="1">
    <source>
        <dbReference type="EMBL" id="TSE11200.1"/>
    </source>
</evidence>
<sequence length="429" mass="49703">MKPVIIFITLFLLFSCKEKQSEHVVSQTQNVDKIPVIDSAYVATKTAYFKIKDGVIVGDGRTVLDTIISTSQFVMFGERHGSKNTSQLITALIPMLHTGGFNHTAFEVGPYSAKKLVTLSTPPSETVNNLRKFTSQYAGKEDNQVPIPFFDGLEDAYFLQSIREHDMGIWGLDQEYYSSTLYFMDELLSFVKNDADYTIIKSEKEQASKIIASWYEKEENSDTDIDLFTEIQKEPKVQQYLNRFRKNEATKKIIEDLEISWDIYSRWRKDSHADRISYMRNNFLKHYQQVVKMESNPKVFLKFGGLHASKILTNNCYDLGNLITELAHQNNSKATIINSWNYHFIDETGTEVNYLKKYAWYYKRLRDLMVLGKRDEWTIIDLTAIRDDIQNGRVTLPKNGDYHRIKSLIDGYDYQLILPLDTAVTPNKN</sequence>
<comment type="caution">
    <text evidence="1">The sequence shown here is derived from an EMBL/GenBank/DDBJ whole genome shotgun (WGS) entry which is preliminary data.</text>
</comment>
<reference evidence="1 2" key="1">
    <citation type="submission" date="2019-07" db="EMBL/GenBank/DDBJ databases">
        <title>The draft genome sequence of Aquimarina algiphila M91.</title>
        <authorList>
            <person name="Meng X."/>
        </authorList>
    </citation>
    <scope>NUCLEOTIDE SEQUENCE [LARGE SCALE GENOMIC DNA]</scope>
    <source>
        <strain evidence="1 2">M91</strain>
    </source>
</reference>
<gene>
    <name evidence="1" type="ORF">FOF46_00825</name>
</gene>
<evidence type="ECO:0000313" key="2">
    <source>
        <dbReference type="Proteomes" id="UP000318833"/>
    </source>
</evidence>
<proteinExistence type="predicted"/>